<name>A0A2T7NMV9_POMCA</name>
<feature type="compositionally biased region" description="Polar residues" evidence="1">
    <location>
        <begin position="95"/>
        <end position="111"/>
    </location>
</feature>
<proteinExistence type="predicted"/>
<feature type="compositionally biased region" description="Pro residues" evidence="1">
    <location>
        <begin position="1"/>
        <end position="11"/>
    </location>
</feature>
<evidence type="ECO:0000256" key="1">
    <source>
        <dbReference type="SAM" id="MobiDB-lite"/>
    </source>
</evidence>
<feature type="region of interest" description="Disordered" evidence="1">
    <location>
        <begin position="95"/>
        <end position="139"/>
    </location>
</feature>
<feature type="compositionally biased region" description="Polar residues" evidence="1">
    <location>
        <begin position="12"/>
        <end position="21"/>
    </location>
</feature>
<reference evidence="2 3" key="1">
    <citation type="submission" date="2018-04" db="EMBL/GenBank/DDBJ databases">
        <title>The genome of golden apple snail Pomacea canaliculata provides insight into stress tolerance and invasive adaptation.</title>
        <authorList>
            <person name="Liu C."/>
            <person name="Liu B."/>
            <person name="Ren Y."/>
            <person name="Zhang Y."/>
            <person name="Wang H."/>
            <person name="Li S."/>
            <person name="Jiang F."/>
            <person name="Yin L."/>
            <person name="Zhang G."/>
            <person name="Qian W."/>
            <person name="Fan W."/>
        </authorList>
    </citation>
    <scope>NUCLEOTIDE SEQUENCE [LARGE SCALE GENOMIC DNA]</scope>
    <source>
        <strain evidence="2">SZHN2017</strain>
        <tissue evidence="2">Muscle</tissue>
    </source>
</reference>
<organism evidence="2 3">
    <name type="scientific">Pomacea canaliculata</name>
    <name type="common">Golden apple snail</name>
    <dbReference type="NCBI Taxonomy" id="400727"/>
    <lineage>
        <taxon>Eukaryota</taxon>
        <taxon>Metazoa</taxon>
        <taxon>Spiralia</taxon>
        <taxon>Lophotrochozoa</taxon>
        <taxon>Mollusca</taxon>
        <taxon>Gastropoda</taxon>
        <taxon>Caenogastropoda</taxon>
        <taxon>Architaenioglossa</taxon>
        <taxon>Ampullarioidea</taxon>
        <taxon>Ampullariidae</taxon>
        <taxon>Pomacea</taxon>
    </lineage>
</organism>
<accession>A0A2T7NMV9</accession>
<dbReference type="AlphaFoldDB" id="A0A2T7NMV9"/>
<feature type="region of interest" description="Disordered" evidence="1">
    <location>
        <begin position="1"/>
        <end position="21"/>
    </location>
</feature>
<dbReference type="EMBL" id="PZQS01000011">
    <property type="protein sequence ID" value="PVD22517.1"/>
    <property type="molecule type" value="Genomic_DNA"/>
</dbReference>
<dbReference type="Proteomes" id="UP000245119">
    <property type="component" value="Linkage Group LG11"/>
</dbReference>
<evidence type="ECO:0000313" key="2">
    <source>
        <dbReference type="EMBL" id="PVD22517.1"/>
    </source>
</evidence>
<keyword evidence="3" id="KW-1185">Reference proteome</keyword>
<dbReference type="OrthoDB" id="6122677at2759"/>
<sequence>MQVPTLAPPTNHPTSSPSLSVQPPCVCDCAARIVSCYCIHPPSQPAGKAMRGPVQTYLNRGQACGGLSADHQPSCAQHVITSRPLTTHDTRFSISGLATSPAPQTPPSQLTCEEDQSRSEKVSDPPQEPTQRRRIRSGRDGTNVVVVAGGLSACGCCLCRIHAPTEGSNYARPHYRLLLSRTRFRDLPEDAVPTDADDGTVVEEAAGFGRDLRSDVDDPFEKRHRQRMLVSNLAALLSGLKDRNEASMRMPSLRFGK</sequence>
<evidence type="ECO:0000313" key="3">
    <source>
        <dbReference type="Proteomes" id="UP000245119"/>
    </source>
</evidence>
<comment type="caution">
    <text evidence="2">The sequence shown here is derived from an EMBL/GenBank/DDBJ whole genome shotgun (WGS) entry which is preliminary data.</text>
</comment>
<protein>
    <submittedName>
        <fullName evidence="2">Uncharacterized protein</fullName>
    </submittedName>
</protein>
<gene>
    <name evidence="2" type="ORF">C0Q70_18331</name>
</gene>